<evidence type="ECO:0000256" key="1">
    <source>
        <dbReference type="ARBA" id="ARBA00006484"/>
    </source>
</evidence>
<dbReference type="RefSeq" id="WP_013864003.1">
    <property type="nucleotide sequence ID" value="NC_015635.1"/>
</dbReference>
<evidence type="ECO:0000256" key="3">
    <source>
        <dbReference type="ARBA" id="ARBA00023027"/>
    </source>
</evidence>
<keyword evidence="2" id="KW-0560">Oxidoreductase</keyword>
<dbReference type="InterPro" id="IPR020904">
    <property type="entry name" value="Sc_DH/Rdtase_CS"/>
</dbReference>
<keyword evidence="3" id="KW-0520">NAD</keyword>
<dbReference type="PANTHER" id="PTHR43477">
    <property type="entry name" value="DIHYDROANTICAPSIN 7-DEHYDROGENASE"/>
    <property type="match status" value="1"/>
</dbReference>
<protein>
    <submittedName>
        <fullName evidence="5">Putative oxidoreductase</fullName>
    </submittedName>
</protein>
<feature type="domain" description="Ketoreductase" evidence="4">
    <location>
        <begin position="19"/>
        <end position="194"/>
    </location>
</feature>
<keyword evidence="6" id="KW-1185">Reference proteome</keyword>
<dbReference type="InterPro" id="IPR051122">
    <property type="entry name" value="SDR_DHRS6-like"/>
</dbReference>
<dbReference type="Gene3D" id="3.40.50.720">
    <property type="entry name" value="NAD(P)-binding Rossmann-like Domain"/>
    <property type="match status" value="1"/>
</dbReference>
<dbReference type="SMART" id="SM00822">
    <property type="entry name" value="PKS_KR"/>
    <property type="match status" value="1"/>
</dbReference>
<organism evidence="5 6">
    <name type="scientific">Microlunatus phosphovorus (strain ATCC 700054 / DSM 10555 / JCM 9379 / NBRC 101784 / NCIMB 13414 / VKM Ac-1990 / NM-1)</name>
    <dbReference type="NCBI Taxonomy" id="1032480"/>
    <lineage>
        <taxon>Bacteria</taxon>
        <taxon>Bacillati</taxon>
        <taxon>Actinomycetota</taxon>
        <taxon>Actinomycetes</taxon>
        <taxon>Propionibacteriales</taxon>
        <taxon>Propionibacteriaceae</taxon>
        <taxon>Microlunatus</taxon>
    </lineage>
</organism>
<sequence>MTESPNIPDYTRLFRLDGRKVVVVGGGSGLGRAASIALAQYGAKLVVADVNAQGVADTVAQIESVGLTAESAVVDVTNSQAVNDLATAHPDTEVLVATPGINVRKQVLNTTDDEFDRVIDVSLKGTYRLAKAFGPLMAARGKGSIINFSSFRAVVVEPGQGLYAAAKAGVLQLTKVLAAELGPSGVRVNALAPGPFETPLTEQIKSDPAWHGAYADKTALKRWATPDEIVGAIVFLASDASTFVTGTLQLVEGGWIAVDGRFAPKV</sequence>
<evidence type="ECO:0000313" key="5">
    <source>
        <dbReference type="EMBL" id="BAK36139.1"/>
    </source>
</evidence>
<accession>F5XKR7</accession>
<dbReference type="CDD" id="cd05233">
    <property type="entry name" value="SDR_c"/>
    <property type="match status" value="1"/>
</dbReference>
<dbReference type="AlphaFoldDB" id="F5XKR7"/>
<dbReference type="SUPFAM" id="SSF51735">
    <property type="entry name" value="NAD(P)-binding Rossmann-fold domains"/>
    <property type="match status" value="1"/>
</dbReference>
<dbReference type="PROSITE" id="PS00061">
    <property type="entry name" value="ADH_SHORT"/>
    <property type="match status" value="1"/>
</dbReference>
<name>F5XKR7_MICPN</name>
<dbReference type="PRINTS" id="PR00080">
    <property type="entry name" value="SDRFAMILY"/>
</dbReference>
<evidence type="ECO:0000256" key="2">
    <source>
        <dbReference type="ARBA" id="ARBA00023002"/>
    </source>
</evidence>
<reference evidence="5 6" key="1">
    <citation type="submission" date="2011-05" db="EMBL/GenBank/DDBJ databases">
        <title>Whole genome sequence of Microlunatus phosphovorus NM-1.</title>
        <authorList>
            <person name="Hosoyama A."/>
            <person name="Sasaki K."/>
            <person name="Harada T."/>
            <person name="Igarashi R."/>
            <person name="Kawakoshi A."/>
            <person name="Sasagawa M."/>
            <person name="Fukada J."/>
            <person name="Nakamura S."/>
            <person name="Katano Y."/>
            <person name="Hanada S."/>
            <person name="Kamagata Y."/>
            <person name="Nakamura N."/>
            <person name="Yamazaki S."/>
            <person name="Fujita N."/>
        </authorList>
    </citation>
    <scope>NUCLEOTIDE SEQUENCE [LARGE SCALE GENOMIC DNA]</scope>
    <source>
        <strain evidence="6">ATCC 700054 / DSM 10555 / JCM 9379 / NBRC 101784 / NCIMB 13414 / VKM Ac-1990 / NM-1</strain>
    </source>
</reference>
<dbReference type="Proteomes" id="UP000007947">
    <property type="component" value="Chromosome"/>
</dbReference>
<dbReference type="PRINTS" id="PR00081">
    <property type="entry name" value="GDHRDH"/>
</dbReference>
<dbReference type="EMBL" id="AP012204">
    <property type="protein sequence ID" value="BAK36139.1"/>
    <property type="molecule type" value="Genomic_DNA"/>
</dbReference>
<dbReference type="GO" id="GO:0016491">
    <property type="term" value="F:oxidoreductase activity"/>
    <property type="evidence" value="ECO:0007669"/>
    <property type="project" value="UniProtKB-KW"/>
</dbReference>
<dbReference type="KEGG" id="mph:MLP_31250"/>
<dbReference type="InterPro" id="IPR036291">
    <property type="entry name" value="NAD(P)-bd_dom_sf"/>
</dbReference>
<dbReference type="PANTHER" id="PTHR43477:SF4">
    <property type="entry name" value="DEHYDROGENASE_REDUCTASE SDR FAMILY MEMBER 6"/>
    <property type="match status" value="1"/>
</dbReference>
<dbReference type="OrthoDB" id="286404at2"/>
<comment type="similarity">
    <text evidence="1">Belongs to the short-chain dehydrogenases/reductases (SDR) family.</text>
</comment>
<gene>
    <name evidence="5" type="ordered locus">MLP_31250</name>
</gene>
<dbReference type="eggNOG" id="COG1028">
    <property type="taxonomic scope" value="Bacteria"/>
</dbReference>
<evidence type="ECO:0000259" key="4">
    <source>
        <dbReference type="SMART" id="SM00822"/>
    </source>
</evidence>
<dbReference type="InterPro" id="IPR057326">
    <property type="entry name" value="KR_dom"/>
</dbReference>
<dbReference type="Pfam" id="PF13561">
    <property type="entry name" value="adh_short_C2"/>
    <property type="match status" value="1"/>
</dbReference>
<evidence type="ECO:0000313" key="6">
    <source>
        <dbReference type="Proteomes" id="UP000007947"/>
    </source>
</evidence>
<proteinExistence type="inferred from homology"/>
<dbReference type="InterPro" id="IPR002347">
    <property type="entry name" value="SDR_fam"/>
</dbReference>
<dbReference type="STRING" id="1032480.MLP_31250"/>
<dbReference type="FunFam" id="3.40.50.720:FF:000084">
    <property type="entry name" value="Short-chain dehydrogenase reductase"/>
    <property type="match status" value="1"/>
</dbReference>
<dbReference type="HOGENOM" id="CLU_010194_1_1_11"/>